<reference evidence="2" key="1">
    <citation type="submission" date="2022-12" db="EMBL/GenBank/DDBJ databases">
        <authorList>
            <person name="Petersen C."/>
        </authorList>
    </citation>
    <scope>NUCLEOTIDE SEQUENCE</scope>
    <source>
        <strain evidence="2">IBT 29677</strain>
    </source>
</reference>
<evidence type="ECO:0000313" key="3">
    <source>
        <dbReference type="Proteomes" id="UP001147747"/>
    </source>
</evidence>
<dbReference type="Proteomes" id="UP001147747">
    <property type="component" value="Unassembled WGS sequence"/>
</dbReference>
<dbReference type="EMBL" id="JAPZBU010000003">
    <property type="protein sequence ID" value="KAJ5414711.1"/>
    <property type="molecule type" value="Genomic_DNA"/>
</dbReference>
<comment type="caution">
    <text evidence="2">The sequence shown here is derived from an EMBL/GenBank/DDBJ whole genome shotgun (WGS) entry which is preliminary data.</text>
</comment>
<evidence type="ECO:0000256" key="1">
    <source>
        <dbReference type="SAM" id="MobiDB-lite"/>
    </source>
</evidence>
<feature type="region of interest" description="Disordered" evidence="1">
    <location>
        <begin position="40"/>
        <end position="82"/>
    </location>
</feature>
<protein>
    <submittedName>
        <fullName evidence="2">Uncharacterized protein</fullName>
    </submittedName>
</protein>
<dbReference type="RefSeq" id="XP_056494557.1">
    <property type="nucleotide sequence ID" value="XM_056625975.1"/>
</dbReference>
<evidence type="ECO:0000313" key="2">
    <source>
        <dbReference type="EMBL" id="KAJ5414711.1"/>
    </source>
</evidence>
<keyword evidence="3" id="KW-1185">Reference proteome</keyword>
<name>A0A9W9WC18_9EURO</name>
<dbReference type="AlphaFoldDB" id="A0A9W9WC18"/>
<organism evidence="2 3">
    <name type="scientific">Penicillium cosmopolitanum</name>
    <dbReference type="NCBI Taxonomy" id="1131564"/>
    <lineage>
        <taxon>Eukaryota</taxon>
        <taxon>Fungi</taxon>
        <taxon>Dikarya</taxon>
        <taxon>Ascomycota</taxon>
        <taxon>Pezizomycotina</taxon>
        <taxon>Eurotiomycetes</taxon>
        <taxon>Eurotiomycetidae</taxon>
        <taxon>Eurotiales</taxon>
        <taxon>Aspergillaceae</taxon>
        <taxon>Penicillium</taxon>
    </lineage>
</organism>
<gene>
    <name evidence="2" type="ORF">N7509_001338</name>
</gene>
<sequence length="214" mass="23652">MEEPPANLPAFQVGLGACLRSVSAPPRLGMNERKNYPKDIAGFHGGDKTTKPACKARPANRAGDPFVTPTDNPHPNRQRRVPTLFGKGEKTNEARIRILEAHVLALIEENQTLQRRLSIQEEVTNTCGSSPVTCGRTSTSDEAIKRSILAYVNNRIDRLQNRIFVRMERRDGLVYAQISQLAFHVAVIGQGLNNLARYVANFARSVVHSIAQTA</sequence>
<proteinExistence type="predicted"/>
<reference evidence="2" key="2">
    <citation type="journal article" date="2023" name="IMA Fungus">
        <title>Comparative genomic study of the Penicillium genus elucidates a diverse pangenome and 15 lateral gene transfer events.</title>
        <authorList>
            <person name="Petersen C."/>
            <person name="Sorensen T."/>
            <person name="Nielsen M.R."/>
            <person name="Sondergaard T.E."/>
            <person name="Sorensen J.L."/>
            <person name="Fitzpatrick D.A."/>
            <person name="Frisvad J.C."/>
            <person name="Nielsen K.L."/>
        </authorList>
    </citation>
    <scope>NUCLEOTIDE SEQUENCE</scope>
    <source>
        <strain evidence="2">IBT 29677</strain>
    </source>
</reference>
<dbReference type="GeneID" id="81364955"/>
<accession>A0A9W9WC18</accession>